<evidence type="ECO:0000259" key="4">
    <source>
        <dbReference type="Pfam" id="PF00149"/>
    </source>
</evidence>
<dbReference type="InterPro" id="IPR004843">
    <property type="entry name" value="Calcineurin-like_PHP"/>
</dbReference>
<dbReference type="InterPro" id="IPR008334">
    <property type="entry name" value="5'-Nucleotdase_C"/>
</dbReference>
<dbReference type="Gene3D" id="3.90.780.10">
    <property type="entry name" value="5'-Nucleotidase, C-terminal domain"/>
    <property type="match status" value="1"/>
</dbReference>
<reference evidence="7" key="1">
    <citation type="journal article" date="2019" name="Int. J. Syst. Evol. Microbiol.">
        <title>The Global Catalogue of Microorganisms (GCM) 10K type strain sequencing project: providing services to taxonomists for standard genome sequencing and annotation.</title>
        <authorList>
            <consortium name="The Broad Institute Genomics Platform"/>
            <consortium name="The Broad Institute Genome Sequencing Center for Infectious Disease"/>
            <person name="Wu L."/>
            <person name="Ma J."/>
        </authorList>
    </citation>
    <scope>NUCLEOTIDE SEQUENCE [LARGE SCALE GENOMIC DNA]</scope>
    <source>
        <strain evidence="7">JCM 17666</strain>
    </source>
</reference>
<dbReference type="Pfam" id="PF02872">
    <property type="entry name" value="5_nucleotid_C"/>
    <property type="match status" value="1"/>
</dbReference>
<dbReference type="PROSITE" id="PS00786">
    <property type="entry name" value="5_NUCLEOTIDASE_2"/>
    <property type="match status" value="1"/>
</dbReference>
<keyword evidence="7" id="KW-1185">Reference proteome</keyword>
<dbReference type="PROSITE" id="PS00785">
    <property type="entry name" value="5_NUCLEOTIDASE_1"/>
    <property type="match status" value="1"/>
</dbReference>
<comment type="similarity">
    <text evidence="1 3">Belongs to the 5'-nucleotidase family.</text>
</comment>
<dbReference type="PANTHER" id="PTHR11575:SF24">
    <property type="entry name" value="5'-NUCLEOTIDASE"/>
    <property type="match status" value="1"/>
</dbReference>
<comment type="caution">
    <text evidence="6">The sequence shown here is derived from an EMBL/GenBank/DDBJ whole genome shotgun (WGS) entry which is preliminary data.</text>
</comment>
<name>A0ABP8GKL2_9BURK</name>
<dbReference type="InterPro" id="IPR029052">
    <property type="entry name" value="Metallo-depent_PP-like"/>
</dbReference>
<dbReference type="InterPro" id="IPR006179">
    <property type="entry name" value="5_nucleotidase/apyrase"/>
</dbReference>
<accession>A0ABP8GKL2</accession>
<dbReference type="InterPro" id="IPR006146">
    <property type="entry name" value="5'-Nucleotdase_CS"/>
</dbReference>
<keyword evidence="3" id="KW-0547">Nucleotide-binding</keyword>
<feature type="domain" description="Calcineurin-like phosphoesterase" evidence="4">
    <location>
        <begin position="11"/>
        <end position="244"/>
    </location>
</feature>
<evidence type="ECO:0000256" key="1">
    <source>
        <dbReference type="ARBA" id="ARBA00006654"/>
    </source>
</evidence>
<sequence>MPNAGARPFTLTILHINDPHSHLAPVQTTLQLRNAAGARVAVQVEAGGFPRVTAAFAKLARGRRNVIKLHAGDALSGTPYFDRAGPMGAADAAMMNTVCFDAFTLGNHEFDRGDDGLRGFIDRLHAGACRTPVLSANVHFGAGSALNPVHAPDYVLPSVVLERGGRRIGVVGLTIAGKTKASSKPDADTQFEDEAVAAQRAIDALEAAGVRQVVVLSHVGHDRDRELIARLHKVDAVVGGDSHTLLGPPALADYGVGRPAGPYAEALRNADGETACLAQAWQYARVVGELAVTFDDGGRVIRCGGAPQVLIGDDFRVAGRAPGAADRAAFAADAANSGFLQIIAPDPAAEAVLRPFRDKVEAFERQVVATAPDALCLRRLPGGPESPGYVATGTACDTDTEVAAHGGDLQQMTAQAYLDTVAARYGGADIALQGAGGAREPLRGRITAGDVLRVLPFGDTLWQLDLSGAEVHAMIEDALQAVFGPGGTTGPYPYAAGLRWRVDASQPRGRRATGLEVRNATTGAWEALDPDRRYRAVAPGFDATGGDGHATLAAVPAARRHNTGVLDADAFLAWIARQPADPAGGLPVLRKLPADLYSTQVFLNGPSMNGPSR</sequence>
<gene>
    <name evidence="6" type="ORF">GCM10023144_09150</name>
</gene>
<feature type="domain" description="5'-Nucleotidase C-terminal" evidence="5">
    <location>
        <begin position="404"/>
        <end position="551"/>
    </location>
</feature>
<organism evidence="6 7">
    <name type="scientific">Pigmentiphaga soli</name>
    <dbReference type="NCBI Taxonomy" id="1007095"/>
    <lineage>
        <taxon>Bacteria</taxon>
        <taxon>Pseudomonadati</taxon>
        <taxon>Pseudomonadota</taxon>
        <taxon>Betaproteobacteria</taxon>
        <taxon>Burkholderiales</taxon>
        <taxon>Alcaligenaceae</taxon>
        <taxon>Pigmentiphaga</taxon>
    </lineage>
</organism>
<evidence type="ECO:0000256" key="3">
    <source>
        <dbReference type="RuleBase" id="RU362119"/>
    </source>
</evidence>
<dbReference type="EMBL" id="BAABFO010000003">
    <property type="protein sequence ID" value="GAA4326111.1"/>
    <property type="molecule type" value="Genomic_DNA"/>
</dbReference>
<protein>
    <submittedName>
        <fullName evidence="6">Bifunctional metallophosphatase/5'-nucleotidase</fullName>
    </submittedName>
</protein>
<proteinExistence type="inferred from homology"/>
<evidence type="ECO:0000313" key="6">
    <source>
        <dbReference type="EMBL" id="GAA4326111.1"/>
    </source>
</evidence>
<dbReference type="Gene3D" id="3.60.21.10">
    <property type="match status" value="1"/>
</dbReference>
<keyword evidence="2" id="KW-0732">Signal</keyword>
<dbReference type="InterPro" id="IPR036907">
    <property type="entry name" value="5'-Nucleotdase_C_sf"/>
</dbReference>
<evidence type="ECO:0000256" key="2">
    <source>
        <dbReference type="ARBA" id="ARBA00022729"/>
    </source>
</evidence>
<evidence type="ECO:0000313" key="7">
    <source>
        <dbReference type="Proteomes" id="UP001501671"/>
    </source>
</evidence>
<dbReference type="Pfam" id="PF00149">
    <property type="entry name" value="Metallophos"/>
    <property type="match status" value="1"/>
</dbReference>
<dbReference type="Proteomes" id="UP001501671">
    <property type="component" value="Unassembled WGS sequence"/>
</dbReference>
<evidence type="ECO:0000259" key="5">
    <source>
        <dbReference type="Pfam" id="PF02872"/>
    </source>
</evidence>
<dbReference type="PANTHER" id="PTHR11575">
    <property type="entry name" value="5'-NUCLEOTIDASE-RELATED"/>
    <property type="match status" value="1"/>
</dbReference>
<dbReference type="SUPFAM" id="SSF56300">
    <property type="entry name" value="Metallo-dependent phosphatases"/>
    <property type="match status" value="1"/>
</dbReference>
<keyword evidence="3" id="KW-0378">Hydrolase</keyword>
<dbReference type="PRINTS" id="PR01607">
    <property type="entry name" value="APYRASEFAMLY"/>
</dbReference>
<dbReference type="SUPFAM" id="SSF55816">
    <property type="entry name" value="5'-nucleotidase (syn. UDP-sugar hydrolase), C-terminal domain"/>
    <property type="match status" value="1"/>
</dbReference>